<dbReference type="GO" id="GO:0006281">
    <property type="term" value="P:DNA repair"/>
    <property type="evidence" value="ECO:0007669"/>
    <property type="project" value="TreeGrafter"/>
</dbReference>
<dbReference type="SUPFAM" id="SSF52540">
    <property type="entry name" value="P-loop containing nucleoside triphosphate hydrolases"/>
    <property type="match status" value="1"/>
</dbReference>
<dbReference type="PANTHER" id="PTHR13710">
    <property type="entry name" value="DNA HELICASE RECQ FAMILY MEMBER"/>
    <property type="match status" value="1"/>
</dbReference>
<evidence type="ECO:0000256" key="3">
    <source>
        <dbReference type="ARBA" id="ARBA00022801"/>
    </source>
</evidence>
<dbReference type="GO" id="GO:0043590">
    <property type="term" value="C:bacterial nucleoid"/>
    <property type="evidence" value="ECO:0007669"/>
    <property type="project" value="TreeGrafter"/>
</dbReference>
<feature type="domain" description="Helicase ATP-binding" evidence="10">
    <location>
        <begin position="31"/>
        <end position="206"/>
    </location>
</feature>
<dbReference type="GO" id="GO:0005524">
    <property type="term" value="F:ATP binding"/>
    <property type="evidence" value="ECO:0007669"/>
    <property type="project" value="UniProtKB-KW"/>
</dbReference>
<dbReference type="GO" id="GO:0009378">
    <property type="term" value="F:four-way junction helicase activity"/>
    <property type="evidence" value="ECO:0007669"/>
    <property type="project" value="TreeGrafter"/>
</dbReference>
<keyword evidence="3" id="KW-0378">Hydrolase</keyword>
<sequence>MVSRAEAQALLRAAMGNPDADFRSGQWEAIDHIANQRGKVLCIQRTGWGKSMVYFVAAKLMRARGHGVTLIVSPLLALMRNQIQAANRLNLNALTINSTNTDQWPAIRQALLADRADLLLISPERLANDEFVTTVLQPIAARIGMLVIDEAHCISDWGHDFRPDYRRIGQILERLPNNIAVLATTATANSRVERDVGAQLGDNVQVQRGPLMRDSLSLQVMRMPSAADRLAWLADQIPALPGSGLVYTLTVRDAERVAAWLRQSGVDAHAYHSDLNDVVRQQLEDALSANEVKCLVATSALGMGYDKPDLTFVIHFQTPGNVVAYYQQVGRAGRAIPQAYGVLLSGEEEANINEFFREAAFPPEWQVERILNALDDADYGMRVRDLERAVNLRPSQIEKVLKLLVVEPRSPVMRMDGKWFRTPNPFAMDHVRIAHLTRQRELEWEQMQEYVANRRCSMQFLAEALDDATSEPCGRCAVCLQQPLLPVETEQATLKAARRFIRHSEMPLQLKKQWDLDALGRYAAQFRWRGQNIPQHLRGQDGRVLSRWGEPTWGALVAQGKATGRFDDELVAATVDLIRHRWPDAAKVAWVTCIPSLRHPELVPDFARRLAEALGLPFRDAVKKARETEPQKQMENRFHQSLNLDDAFVVDPDLCYCDPVLLVDDAVDSAWTLTLASALLLQAGVDAVLPFALATTAAK</sequence>
<dbReference type="AlphaFoldDB" id="A0A7C9IYB9"/>
<evidence type="ECO:0000256" key="4">
    <source>
        <dbReference type="ARBA" id="ARBA00022806"/>
    </source>
</evidence>
<evidence type="ECO:0000256" key="1">
    <source>
        <dbReference type="ARBA" id="ARBA00005446"/>
    </source>
</evidence>
<dbReference type="RefSeq" id="WP_161125021.1">
    <property type="nucleotide sequence ID" value="NZ_VYSB01000007.1"/>
</dbReference>
<dbReference type="Proteomes" id="UP000481947">
    <property type="component" value="Unassembled WGS sequence"/>
</dbReference>
<dbReference type="GO" id="GO:0016787">
    <property type="term" value="F:hydrolase activity"/>
    <property type="evidence" value="ECO:0007669"/>
    <property type="project" value="UniProtKB-KW"/>
</dbReference>
<organism evidence="12 13">
    <name type="scientific">Malikia spinosa</name>
    <dbReference type="NCBI Taxonomy" id="86180"/>
    <lineage>
        <taxon>Bacteria</taxon>
        <taxon>Pseudomonadati</taxon>
        <taxon>Pseudomonadota</taxon>
        <taxon>Betaproteobacteria</taxon>
        <taxon>Burkholderiales</taxon>
        <taxon>Comamonadaceae</taxon>
        <taxon>Malikia</taxon>
    </lineage>
</organism>
<dbReference type="GO" id="GO:0005737">
    <property type="term" value="C:cytoplasm"/>
    <property type="evidence" value="ECO:0007669"/>
    <property type="project" value="TreeGrafter"/>
</dbReference>
<evidence type="ECO:0000256" key="2">
    <source>
        <dbReference type="ARBA" id="ARBA00022741"/>
    </source>
</evidence>
<dbReference type="SUPFAM" id="SSF53271">
    <property type="entry name" value="PRTase-like"/>
    <property type="match status" value="1"/>
</dbReference>
<dbReference type="InterPro" id="IPR002464">
    <property type="entry name" value="DNA/RNA_helicase_DEAH_CS"/>
</dbReference>
<evidence type="ECO:0000313" key="13">
    <source>
        <dbReference type="Proteomes" id="UP000481947"/>
    </source>
</evidence>
<dbReference type="Pfam" id="PF00270">
    <property type="entry name" value="DEAD"/>
    <property type="match status" value="1"/>
</dbReference>
<comment type="similarity">
    <text evidence="1">Belongs to the helicase family. RecQ subfamily.</text>
</comment>
<name>A0A7C9IYB9_9BURK</name>
<dbReference type="InterPro" id="IPR004589">
    <property type="entry name" value="DNA_helicase_ATP-dep_RecQ"/>
</dbReference>
<dbReference type="GO" id="GO:0006310">
    <property type="term" value="P:DNA recombination"/>
    <property type="evidence" value="ECO:0007669"/>
    <property type="project" value="InterPro"/>
</dbReference>
<keyword evidence="5" id="KW-0067">ATP-binding</keyword>
<dbReference type="Gene3D" id="3.40.50.300">
    <property type="entry name" value="P-loop containing nucleotide triphosphate hydrolases"/>
    <property type="match status" value="2"/>
</dbReference>
<dbReference type="EMBL" id="VYSB01000007">
    <property type="protein sequence ID" value="MYZ52107.1"/>
    <property type="molecule type" value="Genomic_DNA"/>
</dbReference>
<evidence type="ECO:0000256" key="7">
    <source>
        <dbReference type="ARBA" id="ARBA00023235"/>
    </source>
</evidence>
<protein>
    <recommendedName>
        <fullName evidence="9">DNA 3'-5' helicase</fullName>
        <ecNumber evidence="9">5.6.2.4</ecNumber>
    </recommendedName>
</protein>
<evidence type="ECO:0000256" key="5">
    <source>
        <dbReference type="ARBA" id="ARBA00022840"/>
    </source>
</evidence>
<dbReference type="InterPro" id="IPR011545">
    <property type="entry name" value="DEAD/DEAH_box_helicase_dom"/>
</dbReference>
<dbReference type="PROSITE" id="PS51194">
    <property type="entry name" value="HELICASE_CTER"/>
    <property type="match status" value="1"/>
</dbReference>
<evidence type="ECO:0000256" key="6">
    <source>
        <dbReference type="ARBA" id="ARBA00023125"/>
    </source>
</evidence>
<evidence type="ECO:0000313" key="12">
    <source>
        <dbReference type="EMBL" id="MYZ52107.1"/>
    </source>
</evidence>
<evidence type="ECO:0000256" key="9">
    <source>
        <dbReference type="ARBA" id="ARBA00034808"/>
    </source>
</evidence>
<dbReference type="SMART" id="SM00490">
    <property type="entry name" value="HELICc"/>
    <property type="match status" value="1"/>
</dbReference>
<dbReference type="Gene3D" id="3.40.50.2020">
    <property type="match status" value="1"/>
</dbReference>
<gene>
    <name evidence="12" type="ORF">F5985_08145</name>
</gene>
<dbReference type="PROSITE" id="PS00690">
    <property type="entry name" value="DEAH_ATP_HELICASE"/>
    <property type="match status" value="1"/>
</dbReference>
<proteinExistence type="inferred from homology"/>
<dbReference type="SMART" id="SM00487">
    <property type="entry name" value="DEXDc"/>
    <property type="match status" value="1"/>
</dbReference>
<keyword evidence="6" id="KW-0238">DNA-binding</keyword>
<dbReference type="EC" id="5.6.2.4" evidence="9"/>
<dbReference type="InterPro" id="IPR014001">
    <property type="entry name" value="Helicase_ATP-bd"/>
</dbReference>
<reference evidence="12 13" key="1">
    <citation type="submission" date="2019-09" db="EMBL/GenBank/DDBJ databases">
        <title>Identification of Malikia spinosa a prominent benzene-, toluene-, and ethylbenzene-degrading bacterium: enrichment, isolation and whole genome sequencing.</title>
        <authorList>
            <person name="Tancsics A."/>
            <person name="Revesz F."/>
            <person name="Kriszt B."/>
        </authorList>
    </citation>
    <scope>NUCLEOTIDE SEQUENCE [LARGE SCALE GENOMIC DNA]</scope>
    <source>
        <strain evidence="12 13">AB6</strain>
    </source>
</reference>
<keyword evidence="4 12" id="KW-0347">Helicase</keyword>
<dbReference type="GO" id="GO:0030894">
    <property type="term" value="C:replisome"/>
    <property type="evidence" value="ECO:0007669"/>
    <property type="project" value="TreeGrafter"/>
</dbReference>
<keyword evidence="7" id="KW-0413">Isomerase</keyword>
<dbReference type="GO" id="GO:0003677">
    <property type="term" value="F:DNA binding"/>
    <property type="evidence" value="ECO:0007669"/>
    <property type="project" value="UniProtKB-KW"/>
</dbReference>
<keyword evidence="2" id="KW-0547">Nucleotide-binding</keyword>
<dbReference type="InterPro" id="IPR029057">
    <property type="entry name" value="PRTase-like"/>
</dbReference>
<dbReference type="InterPro" id="IPR027417">
    <property type="entry name" value="P-loop_NTPase"/>
</dbReference>
<accession>A0A7C9IYB9</accession>
<dbReference type="InterPro" id="IPR001650">
    <property type="entry name" value="Helicase_C-like"/>
</dbReference>
<dbReference type="GO" id="GO:0043138">
    <property type="term" value="F:3'-5' DNA helicase activity"/>
    <property type="evidence" value="ECO:0007669"/>
    <property type="project" value="UniProtKB-EC"/>
</dbReference>
<comment type="caution">
    <text evidence="12">The sequence shown here is derived from an EMBL/GenBank/DDBJ whole genome shotgun (WGS) entry which is preliminary data.</text>
</comment>
<dbReference type="PANTHER" id="PTHR13710:SF105">
    <property type="entry name" value="ATP-DEPENDENT DNA HELICASE Q1"/>
    <property type="match status" value="1"/>
</dbReference>
<dbReference type="PROSITE" id="PS51192">
    <property type="entry name" value="HELICASE_ATP_BIND_1"/>
    <property type="match status" value="1"/>
</dbReference>
<evidence type="ECO:0000259" key="10">
    <source>
        <dbReference type="PROSITE" id="PS51192"/>
    </source>
</evidence>
<dbReference type="Pfam" id="PF00271">
    <property type="entry name" value="Helicase_C"/>
    <property type="match status" value="1"/>
</dbReference>
<evidence type="ECO:0000256" key="8">
    <source>
        <dbReference type="ARBA" id="ARBA00034617"/>
    </source>
</evidence>
<evidence type="ECO:0000259" key="11">
    <source>
        <dbReference type="PROSITE" id="PS51194"/>
    </source>
</evidence>
<feature type="domain" description="Helicase C-terminal" evidence="11">
    <location>
        <begin position="232"/>
        <end position="387"/>
    </location>
</feature>
<comment type="catalytic activity">
    <reaction evidence="8">
        <text>Couples ATP hydrolysis with the unwinding of duplex DNA by translocating in the 3'-5' direction.</text>
        <dbReference type="EC" id="5.6.2.4"/>
    </reaction>
</comment>
<dbReference type="NCBIfam" id="TIGR00614">
    <property type="entry name" value="recQ_fam"/>
    <property type="match status" value="1"/>
</dbReference>